<evidence type="ECO:0000256" key="2">
    <source>
        <dbReference type="ARBA" id="ARBA00022527"/>
    </source>
</evidence>
<evidence type="ECO:0000259" key="9">
    <source>
        <dbReference type="PROSITE" id="PS50011"/>
    </source>
</evidence>
<keyword evidence="3" id="KW-0808">Transferase</keyword>
<comment type="caution">
    <text evidence="10">The sequence shown here is derived from an EMBL/GenBank/DDBJ whole genome shotgun (WGS) entry which is preliminary data.</text>
</comment>
<organism evidence="10 11">
    <name type="scientific">Diversispora epigaea</name>
    <dbReference type="NCBI Taxonomy" id="1348612"/>
    <lineage>
        <taxon>Eukaryota</taxon>
        <taxon>Fungi</taxon>
        <taxon>Fungi incertae sedis</taxon>
        <taxon>Mucoromycota</taxon>
        <taxon>Glomeromycotina</taxon>
        <taxon>Glomeromycetes</taxon>
        <taxon>Diversisporales</taxon>
        <taxon>Diversisporaceae</taxon>
        <taxon>Diversispora</taxon>
    </lineage>
</organism>
<evidence type="ECO:0000313" key="10">
    <source>
        <dbReference type="EMBL" id="RHZ66453.1"/>
    </source>
</evidence>
<name>A0A397HZH6_9GLOM</name>
<dbReference type="EC" id="2.7.11.1" evidence="1"/>
<feature type="domain" description="Protein kinase" evidence="9">
    <location>
        <begin position="344"/>
        <end position="579"/>
    </location>
</feature>
<dbReference type="SUPFAM" id="SSF47769">
    <property type="entry name" value="SAM/Pointed domain"/>
    <property type="match status" value="1"/>
</dbReference>
<dbReference type="Pfam" id="PF20713">
    <property type="entry name" value="DUF6826"/>
    <property type="match status" value="1"/>
</dbReference>
<dbReference type="Proteomes" id="UP000266861">
    <property type="component" value="Unassembled WGS sequence"/>
</dbReference>
<dbReference type="SUPFAM" id="SSF56112">
    <property type="entry name" value="Protein kinase-like (PK-like)"/>
    <property type="match status" value="1"/>
</dbReference>
<dbReference type="InterPro" id="IPR049229">
    <property type="entry name" value="DUF6826"/>
</dbReference>
<dbReference type="InterPro" id="IPR011009">
    <property type="entry name" value="Kinase-like_dom_sf"/>
</dbReference>
<dbReference type="EMBL" id="PQFF01000281">
    <property type="protein sequence ID" value="RHZ66453.1"/>
    <property type="molecule type" value="Genomic_DNA"/>
</dbReference>
<protein>
    <recommendedName>
        <fullName evidence="1">non-specific serine/threonine protein kinase</fullName>
        <ecNumber evidence="1">2.7.11.1</ecNumber>
    </recommendedName>
</protein>
<dbReference type="Pfam" id="PF01163">
    <property type="entry name" value="RIO1"/>
    <property type="match status" value="1"/>
</dbReference>
<keyword evidence="6" id="KW-0067">ATP-binding</keyword>
<keyword evidence="5" id="KW-0418">Kinase</keyword>
<comment type="catalytic activity">
    <reaction evidence="8">
        <text>L-seryl-[protein] + ATP = O-phospho-L-seryl-[protein] + ADP + H(+)</text>
        <dbReference type="Rhea" id="RHEA:17989"/>
        <dbReference type="Rhea" id="RHEA-COMP:9863"/>
        <dbReference type="Rhea" id="RHEA-COMP:11604"/>
        <dbReference type="ChEBI" id="CHEBI:15378"/>
        <dbReference type="ChEBI" id="CHEBI:29999"/>
        <dbReference type="ChEBI" id="CHEBI:30616"/>
        <dbReference type="ChEBI" id="CHEBI:83421"/>
        <dbReference type="ChEBI" id="CHEBI:456216"/>
        <dbReference type="EC" id="2.7.11.1"/>
    </reaction>
</comment>
<evidence type="ECO:0000256" key="6">
    <source>
        <dbReference type="ARBA" id="ARBA00022840"/>
    </source>
</evidence>
<dbReference type="Gene3D" id="1.10.150.50">
    <property type="entry name" value="Transcription Factor, Ets-1"/>
    <property type="match status" value="1"/>
</dbReference>
<dbReference type="STRING" id="1348612.A0A397HZH6"/>
<accession>A0A397HZH6</accession>
<evidence type="ECO:0000256" key="8">
    <source>
        <dbReference type="ARBA" id="ARBA00048679"/>
    </source>
</evidence>
<dbReference type="PROSITE" id="PS50011">
    <property type="entry name" value="PROTEIN_KINASE_DOM"/>
    <property type="match status" value="1"/>
</dbReference>
<gene>
    <name evidence="10" type="ORF">Glove_307g45</name>
</gene>
<dbReference type="GO" id="GO:0005524">
    <property type="term" value="F:ATP binding"/>
    <property type="evidence" value="ECO:0007669"/>
    <property type="project" value="UniProtKB-KW"/>
</dbReference>
<dbReference type="AlphaFoldDB" id="A0A397HZH6"/>
<dbReference type="GO" id="GO:0004674">
    <property type="term" value="F:protein serine/threonine kinase activity"/>
    <property type="evidence" value="ECO:0007669"/>
    <property type="project" value="UniProtKB-KW"/>
</dbReference>
<evidence type="ECO:0000256" key="5">
    <source>
        <dbReference type="ARBA" id="ARBA00022777"/>
    </source>
</evidence>
<evidence type="ECO:0000313" key="11">
    <source>
        <dbReference type="Proteomes" id="UP000266861"/>
    </source>
</evidence>
<proteinExistence type="predicted"/>
<sequence length="579" mass="66737">MSDNIPPSVEVVKLWNPKEVITFLESKKDELFLYDEDIDIIKKNRVAGIDFLEFSQGDLGELGMLSGPAKRIMILVNKIKSEGQGEQKKEPQDLKRHLDIIAERLDGMSHEMKKIRLQSEVAWFSAPGLKTATEKGTFIKSNSTCINFPFKLTTTSQRKGYGKFKNPPSPEVPEKTLQEYFINECKPLQTFKDSKLVVEDVHSIPLLATRKPDFVFIERGCPLDALHVVAVGEIKKPDKQFSNADVGQAVSFGEKVLELQPRRAHVYVVLTDCRLIFIYKVTRCKFNIKKDLRFSYEYVMPENLKFEIKGHPPNGWRYLVTILECNREDLGWVDPSIEFNSDTVKLVRSINTGRTSIVYEGKLNDMDSVVVKLAKKEDYSSCFEVEKNMLQNLENIPHIPKLLLYKENSLVTSPLGTKVKNFQKEDIRNIIETLRIVHSRNIVHMDLRRYNFIRDDSGKILIIDWGYSVLKNGNGRFAGALECMPDDILKFLVNGEQITYLPYIDLICLVRSFYLMLHKPTKTDIKRISFNGVYDFKSRAKDALAFWSSHGKSDFWQKIHQEANDLNYDNLIKELEVLF</sequence>
<keyword evidence="11" id="KW-1185">Reference proteome</keyword>
<comment type="catalytic activity">
    <reaction evidence="7">
        <text>L-threonyl-[protein] + ATP = O-phospho-L-threonyl-[protein] + ADP + H(+)</text>
        <dbReference type="Rhea" id="RHEA:46608"/>
        <dbReference type="Rhea" id="RHEA-COMP:11060"/>
        <dbReference type="Rhea" id="RHEA-COMP:11605"/>
        <dbReference type="ChEBI" id="CHEBI:15378"/>
        <dbReference type="ChEBI" id="CHEBI:30013"/>
        <dbReference type="ChEBI" id="CHEBI:30616"/>
        <dbReference type="ChEBI" id="CHEBI:61977"/>
        <dbReference type="ChEBI" id="CHEBI:456216"/>
        <dbReference type="EC" id="2.7.11.1"/>
    </reaction>
</comment>
<dbReference type="InterPro" id="IPR018934">
    <property type="entry name" value="RIO_dom"/>
</dbReference>
<keyword evidence="2" id="KW-0723">Serine/threonine-protein kinase</keyword>
<dbReference type="InterPro" id="IPR013761">
    <property type="entry name" value="SAM/pointed_sf"/>
</dbReference>
<reference evidence="10 11" key="1">
    <citation type="submission" date="2018-08" db="EMBL/GenBank/DDBJ databases">
        <title>Genome and evolution of the arbuscular mycorrhizal fungus Diversispora epigaea (formerly Glomus versiforme) and its bacterial endosymbionts.</title>
        <authorList>
            <person name="Sun X."/>
            <person name="Fei Z."/>
            <person name="Harrison M."/>
        </authorList>
    </citation>
    <scope>NUCLEOTIDE SEQUENCE [LARGE SCALE GENOMIC DNA]</scope>
    <source>
        <strain evidence="10 11">IT104</strain>
    </source>
</reference>
<evidence type="ECO:0000256" key="7">
    <source>
        <dbReference type="ARBA" id="ARBA00047899"/>
    </source>
</evidence>
<dbReference type="OrthoDB" id="2320506at2759"/>
<keyword evidence="4" id="KW-0547">Nucleotide-binding</keyword>
<evidence type="ECO:0000256" key="1">
    <source>
        <dbReference type="ARBA" id="ARBA00012513"/>
    </source>
</evidence>
<dbReference type="Gene3D" id="1.10.510.10">
    <property type="entry name" value="Transferase(Phosphotransferase) domain 1"/>
    <property type="match status" value="1"/>
</dbReference>
<evidence type="ECO:0000256" key="4">
    <source>
        <dbReference type="ARBA" id="ARBA00022741"/>
    </source>
</evidence>
<dbReference type="InterPro" id="IPR000719">
    <property type="entry name" value="Prot_kinase_dom"/>
</dbReference>
<evidence type="ECO:0000256" key="3">
    <source>
        <dbReference type="ARBA" id="ARBA00022679"/>
    </source>
</evidence>